<evidence type="ECO:0000313" key="1">
    <source>
        <dbReference type="EMBL" id="GET32848.1"/>
    </source>
</evidence>
<evidence type="ECO:0000313" key="2">
    <source>
        <dbReference type="Proteomes" id="UP000391834"/>
    </source>
</evidence>
<comment type="caution">
    <text evidence="1">The sequence shown here is derived from an EMBL/GenBank/DDBJ whole genome shotgun (WGS) entry which is preliminary data.</text>
</comment>
<sequence>MKDILDFLADLEKNNNREWFVQNRNRYEETRKKFLVFTELLNNEIRTFDPEVPMLAPKDCMFRIFRDVRFSNDKRPYKTNYGSFISRGGRKSGYAGYYLHLQPGSSFLGGGVYMPPSDRLKAIRQEIYLDPEGFMAIKDDPEFQKHLPDEYDDKLKTAPRDFPKDWEYIHLLRNKSYAYGRNLTEEEILSPSFMENILETFKVLLRMNHFLNQAIDDHLKS</sequence>
<keyword evidence="2" id="KW-1185">Reference proteome</keyword>
<dbReference type="NCBIfam" id="TIGR02453">
    <property type="entry name" value="TIGR02453 family protein"/>
    <property type="match status" value="1"/>
</dbReference>
<dbReference type="AlphaFoldDB" id="A0A5M4AYS8"/>
<name>A0A5M4AYS8_9BACT</name>
<dbReference type="RefSeq" id="WP_025862715.1">
    <property type="nucleotide sequence ID" value="NZ_BLAX01000001.1"/>
</dbReference>
<protein>
    <submittedName>
        <fullName evidence="1">TIGR02453 family protein</fullName>
    </submittedName>
</protein>
<gene>
    <name evidence="1" type="ORF">PbJCM13498_17110</name>
</gene>
<dbReference type="PANTHER" id="PTHR36452">
    <property type="entry name" value="CHROMOSOME 12, WHOLE GENOME SHOTGUN SEQUENCE"/>
    <property type="match status" value="1"/>
</dbReference>
<dbReference type="InterPro" id="IPR012808">
    <property type="entry name" value="CHP02453"/>
</dbReference>
<dbReference type="Proteomes" id="UP000391834">
    <property type="component" value="Unassembled WGS sequence"/>
</dbReference>
<dbReference type="PIRSF" id="PIRSF028451">
    <property type="entry name" value="UCP028451"/>
    <property type="match status" value="1"/>
</dbReference>
<dbReference type="InterPro" id="IPR015996">
    <property type="entry name" value="UCP028451"/>
</dbReference>
<dbReference type="OrthoDB" id="9794241at2"/>
<dbReference type="EMBL" id="BLAX01000001">
    <property type="protein sequence ID" value="GET32848.1"/>
    <property type="molecule type" value="Genomic_DNA"/>
</dbReference>
<accession>A0A5M4AYS8</accession>
<proteinExistence type="predicted"/>
<organism evidence="1 2">
    <name type="scientific">Prolixibacter bellariivorans</name>
    <dbReference type="NCBI Taxonomy" id="314319"/>
    <lineage>
        <taxon>Bacteria</taxon>
        <taxon>Pseudomonadati</taxon>
        <taxon>Bacteroidota</taxon>
        <taxon>Bacteroidia</taxon>
        <taxon>Marinilabiliales</taxon>
        <taxon>Prolixibacteraceae</taxon>
        <taxon>Prolixibacter</taxon>
    </lineage>
</organism>
<dbReference type="PANTHER" id="PTHR36452:SF1">
    <property type="entry name" value="DUF2461 DOMAIN-CONTAINING PROTEIN"/>
    <property type="match status" value="1"/>
</dbReference>
<dbReference type="Pfam" id="PF09365">
    <property type="entry name" value="DUF2461"/>
    <property type="match status" value="1"/>
</dbReference>
<reference evidence="1 2" key="1">
    <citation type="submission" date="2019-10" db="EMBL/GenBank/DDBJ databases">
        <title>Prolixibacter strains distinguished by the presence of nitrate reductase genes were adept at nitrate-dependent anaerobic corrosion of metallic iron and carbon steel.</title>
        <authorList>
            <person name="Iino T."/>
            <person name="Shono N."/>
            <person name="Ito K."/>
            <person name="Nakamura R."/>
            <person name="Sueoka K."/>
            <person name="Harayama S."/>
            <person name="Ohkuma M."/>
        </authorList>
    </citation>
    <scope>NUCLEOTIDE SEQUENCE [LARGE SCALE GENOMIC DNA]</scope>
    <source>
        <strain evidence="1 2">JCM 13498</strain>
    </source>
</reference>